<accession>A0A1T5BY05</accession>
<keyword evidence="2" id="KW-1185">Reference proteome</keyword>
<evidence type="ECO:0000313" key="1">
    <source>
        <dbReference type="EMBL" id="SKB52029.1"/>
    </source>
</evidence>
<proteinExistence type="predicted"/>
<name>A0A1T5BY05_9BACT</name>
<dbReference type="AlphaFoldDB" id="A0A1T5BY05"/>
<evidence type="ECO:0000313" key="2">
    <source>
        <dbReference type="Proteomes" id="UP000190897"/>
    </source>
</evidence>
<dbReference type="EMBL" id="FUZA01000001">
    <property type="protein sequence ID" value="SKB52029.1"/>
    <property type="molecule type" value="Genomic_DNA"/>
</dbReference>
<dbReference type="Proteomes" id="UP000190897">
    <property type="component" value="Unassembled WGS sequence"/>
</dbReference>
<gene>
    <name evidence="1" type="ORF">SAMN05660293_00701</name>
</gene>
<dbReference type="STRING" id="651661.SAMN05660293_00701"/>
<reference evidence="2" key="1">
    <citation type="submission" date="2017-02" db="EMBL/GenBank/DDBJ databases">
        <authorList>
            <person name="Varghese N."/>
            <person name="Submissions S."/>
        </authorList>
    </citation>
    <scope>NUCLEOTIDE SEQUENCE [LARGE SCALE GENOMIC DNA]</scope>
    <source>
        <strain evidence="2">DSM 22270</strain>
    </source>
</reference>
<organism evidence="1 2">
    <name type="scientific">Dyadobacter psychrophilus</name>
    <dbReference type="NCBI Taxonomy" id="651661"/>
    <lineage>
        <taxon>Bacteria</taxon>
        <taxon>Pseudomonadati</taxon>
        <taxon>Bacteroidota</taxon>
        <taxon>Cytophagia</taxon>
        <taxon>Cytophagales</taxon>
        <taxon>Spirosomataceae</taxon>
        <taxon>Dyadobacter</taxon>
    </lineage>
</organism>
<sequence>MRVELGLKHSIAIMQVVQNSTMLPLLEIADRGVAFALAYSIKLTANICIIANNISLRGQTIDISSIDSWYPAPVFIFNHSLVQGFIGGGNQNLDGTVDPRFEIPLTGNFGPTASGNYRLKATSPCINKGANLV</sequence>
<protein>
    <submittedName>
        <fullName evidence="1">Uncharacterized protein</fullName>
    </submittedName>
</protein>